<name>A0ABR0MW84_GOSAR</name>
<proteinExistence type="predicted"/>
<evidence type="ECO:0000313" key="3">
    <source>
        <dbReference type="Proteomes" id="UP001358586"/>
    </source>
</evidence>
<comment type="caution">
    <text evidence="2">The sequence shown here is derived from an EMBL/GenBank/DDBJ whole genome shotgun (WGS) entry which is preliminary data.</text>
</comment>
<organism evidence="2 3">
    <name type="scientific">Gossypium arboreum</name>
    <name type="common">Tree cotton</name>
    <name type="synonym">Gossypium nanking</name>
    <dbReference type="NCBI Taxonomy" id="29729"/>
    <lineage>
        <taxon>Eukaryota</taxon>
        <taxon>Viridiplantae</taxon>
        <taxon>Streptophyta</taxon>
        <taxon>Embryophyta</taxon>
        <taxon>Tracheophyta</taxon>
        <taxon>Spermatophyta</taxon>
        <taxon>Magnoliopsida</taxon>
        <taxon>eudicotyledons</taxon>
        <taxon>Gunneridae</taxon>
        <taxon>Pentapetalae</taxon>
        <taxon>rosids</taxon>
        <taxon>malvids</taxon>
        <taxon>Malvales</taxon>
        <taxon>Malvaceae</taxon>
        <taxon>Malvoideae</taxon>
        <taxon>Gossypium</taxon>
    </lineage>
</organism>
<reference evidence="2 3" key="1">
    <citation type="submission" date="2023-03" db="EMBL/GenBank/DDBJ databases">
        <title>WGS of Gossypium arboreum.</title>
        <authorList>
            <person name="Yu D."/>
        </authorList>
    </citation>
    <scope>NUCLEOTIDE SEQUENCE [LARGE SCALE GENOMIC DNA]</scope>
    <source>
        <tissue evidence="2">Leaf</tissue>
    </source>
</reference>
<evidence type="ECO:0000259" key="1">
    <source>
        <dbReference type="Pfam" id="PF13966"/>
    </source>
</evidence>
<accession>A0ABR0MW84</accession>
<sequence length="264" mass="31372">MDRKVWIHDKVWVFSVKKLSQLLAYDGMKAVEFLFNRIWSLKVPPMVRNFLWMLVINRNPTKDFLISHGIQIDSSNRGYPWCDRVFENTNHLFFECLFIKSFSSCIFSLWDLVWKDVANVDEFYSVCWSMKLIGIEKSLQLLVIAASCWIIRLVRNKVFERSVATIDSLVFQSKRRSLMWARSVHDCIFSEVDWWGRPKDCKSGRKLGRDRDCVWDPTPTGWLKFNMVGVVVEEVAGCEGVFREKKEWSRLFFWVNVVLEWSKW</sequence>
<evidence type="ECO:0000313" key="2">
    <source>
        <dbReference type="EMBL" id="KAK5778038.1"/>
    </source>
</evidence>
<dbReference type="EMBL" id="JARKNE010000012">
    <property type="protein sequence ID" value="KAK5778038.1"/>
    <property type="molecule type" value="Genomic_DNA"/>
</dbReference>
<dbReference type="InterPro" id="IPR026960">
    <property type="entry name" value="RVT-Znf"/>
</dbReference>
<feature type="domain" description="Reverse transcriptase zinc-binding" evidence="1">
    <location>
        <begin position="14"/>
        <end position="100"/>
    </location>
</feature>
<gene>
    <name evidence="2" type="ORF">PVK06_046005</name>
</gene>
<dbReference type="Proteomes" id="UP001358586">
    <property type="component" value="Chromosome 12"/>
</dbReference>
<keyword evidence="3" id="KW-1185">Reference proteome</keyword>
<protein>
    <recommendedName>
        <fullName evidence="1">Reverse transcriptase zinc-binding domain-containing protein</fullName>
    </recommendedName>
</protein>
<dbReference type="Pfam" id="PF13966">
    <property type="entry name" value="zf-RVT"/>
    <property type="match status" value="1"/>
</dbReference>